<dbReference type="GO" id="GO:0016020">
    <property type="term" value="C:membrane"/>
    <property type="evidence" value="ECO:0007669"/>
    <property type="project" value="UniProtKB-SubCell"/>
</dbReference>
<feature type="transmembrane region" description="Helical" evidence="5">
    <location>
        <begin position="12"/>
        <end position="29"/>
    </location>
</feature>
<dbReference type="AlphaFoldDB" id="A0A1I7X8K2"/>
<evidence type="ECO:0000256" key="3">
    <source>
        <dbReference type="ARBA" id="ARBA00022989"/>
    </source>
</evidence>
<comment type="caution">
    <text evidence="5">Lacks conserved residue(s) required for the propagation of feature annotation.</text>
</comment>
<feature type="transmembrane region" description="Helical" evidence="5">
    <location>
        <begin position="186"/>
        <end position="209"/>
    </location>
</feature>
<dbReference type="SUPFAM" id="SSF81321">
    <property type="entry name" value="Family A G protein-coupled receptor-like"/>
    <property type="match status" value="1"/>
</dbReference>
<name>A0A1I7X8K2_HETBA</name>
<accession>A0A1I7X8K2</accession>
<keyword evidence="2 5" id="KW-0812">Transmembrane</keyword>
<feature type="transmembrane region" description="Helical" evidence="5">
    <location>
        <begin position="652"/>
        <end position="675"/>
    </location>
</feature>
<reference evidence="8" key="1">
    <citation type="submission" date="2016-11" db="UniProtKB">
        <authorList>
            <consortium name="WormBaseParasite"/>
        </authorList>
    </citation>
    <scope>IDENTIFICATION</scope>
</reference>
<evidence type="ECO:0000313" key="7">
    <source>
        <dbReference type="Proteomes" id="UP000095283"/>
    </source>
</evidence>
<feature type="transmembrane region" description="Helical" evidence="5">
    <location>
        <begin position="574"/>
        <end position="596"/>
    </location>
</feature>
<protein>
    <recommendedName>
        <fullName evidence="5">Palmitoyltransferase</fullName>
        <ecNumber evidence="5">2.3.1.225</ecNumber>
    </recommendedName>
</protein>
<keyword evidence="7" id="KW-1185">Reference proteome</keyword>
<evidence type="ECO:0000256" key="5">
    <source>
        <dbReference type="RuleBase" id="RU079119"/>
    </source>
</evidence>
<dbReference type="PANTHER" id="PTHR46895:SF3">
    <property type="entry name" value="G-PROTEIN COUPLED RECEPTOR F59B2.13-RELATED"/>
    <property type="match status" value="1"/>
</dbReference>
<dbReference type="Proteomes" id="UP000095283">
    <property type="component" value="Unplaced"/>
</dbReference>
<sequence>MCKRLGQLLPSAIAWSLIVVCTVCFYYFLAPGVALTWGWNGWVLCGIDVLIFLMVLSNLMMAMCMDPGIHPYALTSEEPTQQDDFRSPLYKNVEINGITVRMKWCVTCKFYRPPRSSHCSVCNRCIDTFDHHCPWVHNCVGRRNYRYFFFFLCFLSLHMLYVASVCLAYTLAHREDMLTRPNLCSIVLLALCAILSVPIIGLTIFHVVLVSRGRTTNEQVLIWPTILRFDKYATAAKRRRRMERAMVEERRLSEDVTKAEEVDETSVLYVPEKENGKDGHIRLKQLRLADSQSVGTSLSLTGEAAVVEREGSTCNLFESAQASPHVQSPMSSPSEAYQASFEEAMRGARTQQKDITAAHVLNGDRSRPRGFADASSSKKSLLLAIGIRPIRPLHGNDISLQLYHLSHLEGRTCGCVVMMSSNYSSHCLTERQMMLAVNGFERVFIGNIVPILIVFGISGNILNLTVLLAFNMRTRLILVICLERLMGIKYPLSVRRHKRILTPATVVAFVVLTTGLLTSYNHFSYFCATKYFCHGTQFHAMCIRMDSEKWFRNQTNPNSALVKGIAHWGPHLNAIFVVVVPILMVLVSNAMLIYTLRQRQKLFMVQQNSIKSEFHLSGSQSRTEHKGPSALITIMAEYYPIQHKWMIAFNSIITTMVVTGKALNFALFCLSSTTFRARLLQQTRQDLWRQTTRKLSLMMGTTTLEINMSSGLLGKRRRNDAKMNSYNFGKQRTCSETTRIARNNVDGANVMVMGIN</sequence>
<comment type="subcellular location">
    <subcellularLocation>
        <location evidence="1">Membrane</location>
        <topology evidence="1">Multi-pass membrane protein</topology>
    </subcellularLocation>
</comment>
<dbReference type="WBParaSite" id="Hba_13826">
    <property type="protein sequence ID" value="Hba_13826"/>
    <property type="gene ID" value="Hba_13826"/>
</dbReference>
<feature type="transmembrane region" description="Helical" evidence="5">
    <location>
        <begin position="147"/>
        <end position="171"/>
    </location>
</feature>
<feature type="transmembrane region" description="Helical" evidence="5">
    <location>
        <begin position="443"/>
        <end position="462"/>
    </location>
</feature>
<evidence type="ECO:0000256" key="4">
    <source>
        <dbReference type="ARBA" id="ARBA00023136"/>
    </source>
</evidence>
<feature type="transmembrane region" description="Helical" evidence="5">
    <location>
        <begin position="41"/>
        <end position="61"/>
    </location>
</feature>
<keyword evidence="4 5" id="KW-0472">Membrane</keyword>
<keyword evidence="5" id="KW-0808">Transferase</keyword>
<dbReference type="Gene3D" id="1.20.1070.10">
    <property type="entry name" value="Rhodopsin 7-helix transmembrane proteins"/>
    <property type="match status" value="1"/>
</dbReference>
<dbReference type="PROSITE" id="PS50216">
    <property type="entry name" value="DHHC"/>
    <property type="match status" value="1"/>
</dbReference>
<keyword evidence="3 5" id="KW-1133">Transmembrane helix</keyword>
<proteinExistence type="inferred from homology"/>
<evidence type="ECO:0000256" key="1">
    <source>
        <dbReference type="ARBA" id="ARBA00004141"/>
    </source>
</evidence>
<evidence type="ECO:0000313" key="8">
    <source>
        <dbReference type="WBParaSite" id="Hba_13826"/>
    </source>
</evidence>
<dbReference type="GO" id="GO:0019706">
    <property type="term" value="F:protein-cysteine S-palmitoyltransferase activity"/>
    <property type="evidence" value="ECO:0007669"/>
    <property type="project" value="UniProtKB-EC"/>
</dbReference>
<organism evidence="7 8">
    <name type="scientific">Heterorhabditis bacteriophora</name>
    <name type="common">Entomopathogenic nematode worm</name>
    <dbReference type="NCBI Taxonomy" id="37862"/>
    <lineage>
        <taxon>Eukaryota</taxon>
        <taxon>Metazoa</taxon>
        <taxon>Ecdysozoa</taxon>
        <taxon>Nematoda</taxon>
        <taxon>Chromadorea</taxon>
        <taxon>Rhabditida</taxon>
        <taxon>Rhabditina</taxon>
        <taxon>Rhabditomorpha</taxon>
        <taxon>Strongyloidea</taxon>
        <taxon>Heterorhabditidae</taxon>
        <taxon>Heterorhabditis</taxon>
    </lineage>
</organism>
<feature type="transmembrane region" description="Helical" evidence="5">
    <location>
        <begin position="500"/>
        <end position="520"/>
    </location>
</feature>
<comment type="similarity">
    <text evidence="5">Belongs to the DHHC palmitoyltransferase family.</text>
</comment>
<comment type="catalytic activity">
    <reaction evidence="5">
        <text>L-cysteinyl-[protein] + hexadecanoyl-CoA = S-hexadecanoyl-L-cysteinyl-[protein] + CoA</text>
        <dbReference type="Rhea" id="RHEA:36683"/>
        <dbReference type="Rhea" id="RHEA-COMP:10131"/>
        <dbReference type="Rhea" id="RHEA-COMP:11032"/>
        <dbReference type="ChEBI" id="CHEBI:29950"/>
        <dbReference type="ChEBI" id="CHEBI:57287"/>
        <dbReference type="ChEBI" id="CHEBI:57379"/>
        <dbReference type="ChEBI" id="CHEBI:74151"/>
        <dbReference type="EC" id="2.3.1.225"/>
    </reaction>
</comment>
<dbReference type="Pfam" id="PF01529">
    <property type="entry name" value="DHHC"/>
    <property type="match status" value="1"/>
</dbReference>
<dbReference type="PANTHER" id="PTHR46895">
    <property type="entry name" value="PROTEIN CBG20548-RELATED"/>
    <property type="match status" value="1"/>
</dbReference>
<feature type="domain" description="Palmitoyltransferase DHHC" evidence="6">
    <location>
        <begin position="101"/>
        <end position="220"/>
    </location>
</feature>
<dbReference type="EC" id="2.3.1.225" evidence="5"/>
<evidence type="ECO:0000256" key="2">
    <source>
        <dbReference type="ARBA" id="ARBA00022692"/>
    </source>
</evidence>
<keyword evidence="5" id="KW-0012">Acyltransferase</keyword>
<evidence type="ECO:0000259" key="6">
    <source>
        <dbReference type="Pfam" id="PF01529"/>
    </source>
</evidence>
<dbReference type="InterPro" id="IPR001594">
    <property type="entry name" value="Palmitoyltrfase_DHHC"/>
</dbReference>
<comment type="domain">
    <text evidence="5">The DHHC domain is required for palmitoyltransferase activity.</text>
</comment>